<evidence type="ECO:0000313" key="2">
    <source>
        <dbReference type="EMBL" id="KAK1269363.1"/>
    </source>
</evidence>
<feature type="transmembrane region" description="Helical" evidence="1">
    <location>
        <begin position="12"/>
        <end position="31"/>
    </location>
</feature>
<organism evidence="2 3">
    <name type="scientific">Acorus gramineus</name>
    <name type="common">Dwarf sweet flag</name>
    <dbReference type="NCBI Taxonomy" id="55184"/>
    <lineage>
        <taxon>Eukaryota</taxon>
        <taxon>Viridiplantae</taxon>
        <taxon>Streptophyta</taxon>
        <taxon>Embryophyta</taxon>
        <taxon>Tracheophyta</taxon>
        <taxon>Spermatophyta</taxon>
        <taxon>Magnoliopsida</taxon>
        <taxon>Liliopsida</taxon>
        <taxon>Acoraceae</taxon>
        <taxon>Acorus</taxon>
    </lineage>
</organism>
<accession>A0AAV9AZ12</accession>
<sequence length="56" mass="6024">MTTRGLIGDKWSLRILWACAIGTGISIYMVAQERDMQNRARAMAAEAAARGNPGGD</sequence>
<keyword evidence="1" id="KW-0472">Membrane</keyword>
<name>A0AAV9AZ12_ACOGR</name>
<reference evidence="2" key="1">
    <citation type="journal article" date="2023" name="Nat. Commun.">
        <title>Diploid and tetraploid genomes of Acorus and the evolution of monocots.</title>
        <authorList>
            <person name="Ma L."/>
            <person name="Liu K.W."/>
            <person name="Li Z."/>
            <person name="Hsiao Y.Y."/>
            <person name="Qi Y."/>
            <person name="Fu T."/>
            <person name="Tang G.D."/>
            <person name="Zhang D."/>
            <person name="Sun W.H."/>
            <person name="Liu D.K."/>
            <person name="Li Y."/>
            <person name="Chen G.Z."/>
            <person name="Liu X.D."/>
            <person name="Liao X.Y."/>
            <person name="Jiang Y.T."/>
            <person name="Yu X."/>
            <person name="Hao Y."/>
            <person name="Huang J."/>
            <person name="Zhao X.W."/>
            <person name="Ke S."/>
            <person name="Chen Y.Y."/>
            <person name="Wu W.L."/>
            <person name="Hsu J.L."/>
            <person name="Lin Y.F."/>
            <person name="Huang M.D."/>
            <person name="Li C.Y."/>
            <person name="Huang L."/>
            <person name="Wang Z.W."/>
            <person name="Zhao X."/>
            <person name="Zhong W.Y."/>
            <person name="Peng D.H."/>
            <person name="Ahmad S."/>
            <person name="Lan S."/>
            <person name="Zhang J.S."/>
            <person name="Tsai W.C."/>
            <person name="Van de Peer Y."/>
            <person name="Liu Z.J."/>
        </authorList>
    </citation>
    <scope>NUCLEOTIDE SEQUENCE</scope>
    <source>
        <strain evidence="2">SCP</strain>
    </source>
</reference>
<evidence type="ECO:0000313" key="3">
    <source>
        <dbReference type="Proteomes" id="UP001179952"/>
    </source>
</evidence>
<keyword evidence="1" id="KW-0812">Transmembrane</keyword>
<keyword evidence="1" id="KW-1133">Transmembrane helix</keyword>
<dbReference type="Proteomes" id="UP001179952">
    <property type="component" value="Unassembled WGS sequence"/>
</dbReference>
<comment type="caution">
    <text evidence="2">The sequence shown here is derived from an EMBL/GenBank/DDBJ whole genome shotgun (WGS) entry which is preliminary data.</text>
</comment>
<gene>
    <name evidence="2" type="ORF">QJS04_geneDACA013753</name>
</gene>
<protein>
    <submittedName>
        <fullName evidence="2">Uncharacterized protein</fullName>
    </submittedName>
</protein>
<reference evidence="2" key="2">
    <citation type="submission" date="2023-06" db="EMBL/GenBank/DDBJ databases">
        <authorList>
            <person name="Ma L."/>
            <person name="Liu K.-W."/>
            <person name="Li Z."/>
            <person name="Hsiao Y.-Y."/>
            <person name="Qi Y."/>
            <person name="Fu T."/>
            <person name="Tang G."/>
            <person name="Zhang D."/>
            <person name="Sun W.-H."/>
            <person name="Liu D.-K."/>
            <person name="Li Y."/>
            <person name="Chen G.-Z."/>
            <person name="Liu X.-D."/>
            <person name="Liao X.-Y."/>
            <person name="Jiang Y.-T."/>
            <person name="Yu X."/>
            <person name="Hao Y."/>
            <person name="Huang J."/>
            <person name="Zhao X.-W."/>
            <person name="Ke S."/>
            <person name="Chen Y.-Y."/>
            <person name="Wu W.-L."/>
            <person name="Hsu J.-L."/>
            <person name="Lin Y.-F."/>
            <person name="Huang M.-D."/>
            <person name="Li C.-Y."/>
            <person name="Huang L."/>
            <person name="Wang Z.-W."/>
            <person name="Zhao X."/>
            <person name="Zhong W.-Y."/>
            <person name="Peng D.-H."/>
            <person name="Ahmad S."/>
            <person name="Lan S."/>
            <person name="Zhang J.-S."/>
            <person name="Tsai W.-C."/>
            <person name="Van De Peer Y."/>
            <person name="Liu Z.-J."/>
        </authorList>
    </citation>
    <scope>NUCLEOTIDE SEQUENCE</scope>
    <source>
        <strain evidence="2">SCP</strain>
        <tissue evidence="2">Leaves</tissue>
    </source>
</reference>
<proteinExistence type="predicted"/>
<dbReference type="AlphaFoldDB" id="A0AAV9AZ12"/>
<keyword evidence="3" id="KW-1185">Reference proteome</keyword>
<evidence type="ECO:0000256" key="1">
    <source>
        <dbReference type="SAM" id="Phobius"/>
    </source>
</evidence>
<dbReference type="EMBL" id="JAUJYN010000006">
    <property type="protein sequence ID" value="KAK1269363.1"/>
    <property type="molecule type" value="Genomic_DNA"/>
</dbReference>